<keyword evidence="2" id="KW-1185">Reference proteome</keyword>
<proteinExistence type="predicted"/>
<reference evidence="1" key="1">
    <citation type="submission" date="2021-02" db="EMBL/GenBank/DDBJ databases">
        <title>Genome sequence Cadophora malorum strain M34.</title>
        <authorList>
            <person name="Stefanovic E."/>
            <person name="Vu D."/>
            <person name="Scully C."/>
            <person name="Dijksterhuis J."/>
            <person name="Roader J."/>
            <person name="Houbraken J."/>
        </authorList>
    </citation>
    <scope>NUCLEOTIDE SEQUENCE</scope>
    <source>
        <strain evidence="1">M34</strain>
    </source>
</reference>
<organism evidence="1 2">
    <name type="scientific">Cadophora malorum</name>
    <dbReference type="NCBI Taxonomy" id="108018"/>
    <lineage>
        <taxon>Eukaryota</taxon>
        <taxon>Fungi</taxon>
        <taxon>Dikarya</taxon>
        <taxon>Ascomycota</taxon>
        <taxon>Pezizomycotina</taxon>
        <taxon>Leotiomycetes</taxon>
        <taxon>Helotiales</taxon>
        <taxon>Ploettnerulaceae</taxon>
        <taxon>Cadophora</taxon>
    </lineage>
</organism>
<accession>A0A8H7WA47</accession>
<dbReference type="EMBL" id="JAFJYH010000121">
    <property type="protein sequence ID" value="KAG4418753.1"/>
    <property type="molecule type" value="Genomic_DNA"/>
</dbReference>
<dbReference type="Proteomes" id="UP000664132">
    <property type="component" value="Unassembled WGS sequence"/>
</dbReference>
<dbReference type="OrthoDB" id="3783227at2759"/>
<dbReference type="AlphaFoldDB" id="A0A8H7WA47"/>
<comment type="caution">
    <text evidence="1">The sequence shown here is derived from an EMBL/GenBank/DDBJ whole genome shotgun (WGS) entry which is preliminary data.</text>
</comment>
<evidence type="ECO:0000313" key="1">
    <source>
        <dbReference type="EMBL" id="KAG4418753.1"/>
    </source>
</evidence>
<sequence>MDTETLSDHLVELAYGPKELYVDNTYRRILDSRYTEIVGFDFFCALDDAIETALIDWWLSDDAFWGEVKAFEHWQDEVEDGMAWELMDVWETWYGADGHVKIRKASEREKVSYDKAMKKLLCEHEKKKVSIEAEAVRIGL</sequence>
<evidence type="ECO:0000313" key="2">
    <source>
        <dbReference type="Proteomes" id="UP000664132"/>
    </source>
</evidence>
<gene>
    <name evidence="1" type="ORF">IFR04_008115</name>
</gene>
<protein>
    <submittedName>
        <fullName evidence="1">Uncharacterized protein</fullName>
    </submittedName>
</protein>
<name>A0A8H7WA47_9HELO</name>